<name>A0A6C0CAP9_9ZZZZ</name>
<reference evidence="1" key="1">
    <citation type="journal article" date="2020" name="Nature">
        <title>Giant virus diversity and host interactions through global metagenomics.</title>
        <authorList>
            <person name="Schulz F."/>
            <person name="Roux S."/>
            <person name="Paez-Espino D."/>
            <person name="Jungbluth S."/>
            <person name="Walsh D.A."/>
            <person name="Denef V.J."/>
            <person name="McMahon K.D."/>
            <person name="Konstantinidis K.T."/>
            <person name="Eloe-Fadrosh E.A."/>
            <person name="Kyrpides N.C."/>
            <person name="Woyke T."/>
        </authorList>
    </citation>
    <scope>NUCLEOTIDE SEQUENCE</scope>
    <source>
        <strain evidence="1">GVMAG-M-3300020192-26</strain>
    </source>
</reference>
<proteinExistence type="predicted"/>
<sequence length="290" mass="34199">MSLIPLNIETFDISDPVGVQEIRNAKSIWLVSYNLEPLKRNICNILTNQLQMTLVEIRDMPTFNLELQFNWTVKKNDAIIIDTYFLLCCNNVGLGVEKIMSDLESVFEKVICECDMYFAPYLYESRKVLPHKIPDIIFLDRNDAFGVARKLIYEQYFSKEKQILMNNIRTRPNEMVLIKSHEFKICKIELVDDHFYKCHLQDQILKKIKHIADGKSIYHEKDSAVYKLLWTKYYFLAQCNNINLQISYFIQQLGLSTYSKDVMIIILSFISLLKRREVERLRTGITIVNQ</sequence>
<accession>A0A6C0CAP9</accession>
<evidence type="ECO:0000313" key="1">
    <source>
        <dbReference type="EMBL" id="QHT00775.1"/>
    </source>
</evidence>
<protein>
    <submittedName>
        <fullName evidence="1">Uncharacterized protein</fullName>
    </submittedName>
</protein>
<organism evidence="1">
    <name type="scientific">viral metagenome</name>
    <dbReference type="NCBI Taxonomy" id="1070528"/>
    <lineage>
        <taxon>unclassified sequences</taxon>
        <taxon>metagenomes</taxon>
        <taxon>organismal metagenomes</taxon>
    </lineage>
</organism>
<dbReference type="EMBL" id="MN739358">
    <property type="protein sequence ID" value="QHT00775.1"/>
    <property type="molecule type" value="Genomic_DNA"/>
</dbReference>
<dbReference type="AlphaFoldDB" id="A0A6C0CAP9"/>